<keyword evidence="1" id="KW-0812">Transmembrane</keyword>
<evidence type="ECO:0000256" key="1">
    <source>
        <dbReference type="SAM" id="Phobius"/>
    </source>
</evidence>
<keyword evidence="1" id="KW-0472">Membrane</keyword>
<reference evidence="2" key="1">
    <citation type="submission" date="2021-12" db="EMBL/GenBank/DDBJ databases">
        <title>Enterovibrio ZSDZ35 sp. nov. and Enterovibrio ZSDZ42 sp. nov., isolated from coastal seawater in Qingdao.</title>
        <authorList>
            <person name="Zhang P."/>
        </authorList>
    </citation>
    <scope>NUCLEOTIDE SEQUENCE</scope>
    <source>
        <strain evidence="2">ZSDZ42</strain>
    </source>
</reference>
<name>A0ABT5R455_9GAMM</name>
<proteinExistence type="predicted"/>
<keyword evidence="3" id="KW-1185">Reference proteome</keyword>
<evidence type="ECO:0000313" key="3">
    <source>
        <dbReference type="Proteomes" id="UP001149400"/>
    </source>
</evidence>
<accession>A0ABT5R455</accession>
<dbReference type="EMBL" id="JAJUBC010000024">
    <property type="protein sequence ID" value="MDD1795053.1"/>
    <property type="molecule type" value="Genomic_DNA"/>
</dbReference>
<comment type="caution">
    <text evidence="2">The sequence shown here is derived from an EMBL/GenBank/DDBJ whole genome shotgun (WGS) entry which is preliminary data.</text>
</comment>
<keyword evidence="1" id="KW-1133">Transmembrane helix</keyword>
<sequence length="193" mass="21663">MTAPFKDEDIVALYKESATEIPSEALNNRILGYAQAQTRKRIPWWTYAGIAATVGFVALLAPWTWVDQSLQSPAHIELMEAPIQKQNRQQADSLEIEAAVEADEAPVEEQLMLKSLPSEASRSMEFQRAPQAKSNAKMKVKLNPFKEVESLLAKGEKQKAITLLKEQLDEQPELLSELPLHLIRLLEESAAEK</sequence>
<evidence type="ECO:0008006" key="4">
    <source>
        <dbReference type="Google" id="ProtNLM"/>
    </source>
</evidence>
<protein>
    <recommendedName>
        <fullName evidence="4">Anti-sigma factor</fullName>
    </recommendedName>
</protein>
<organism evidence="2 3">
    <name type="scientific">Enterovibrio gelatinilyticus</name>
    <dbReference type="NCBI Taxonomy" id="2899819"/>
    <lineage>
        <taxon>Bacteria</taxon>
        <taxon>Pseudomonadati</taxon>
        <taxon>Pseudomonadota</taxon>
        <taxon>Gammaproteobacteria</taxon>
        <taxon>Vibrionales</taxon>
        <taxon>Vibrionaceae</taxon>
        <taxon>Enterovibrio</taxon>
    </lineage>
</organism>
<evidence type="ECO:0000313" key="2">
    <source>
        <dbReference type="EMBL" id="MDD1795053.1"/>
    </source>
</evidence>
<dbReference type="RefSeq" id="WP_274165862.1">
    <property type="nucleotide sequence ID" value="NZ_JAJUBC010000024.1"/>
</dbReference>
<gene>
    <name evidence="2" type="ORF">LRP50_18150</name>
</gene>
<dbReference type="Proteomes" id="UP001149400">
    <property type="component" value="Unassembled WGS sequence"/>
</dbReference>
<feature type="transmembrane region" description="Helical" evidence="1">
    <location>
        <begin position="44"/>
        <end position="65"/>
    </location>
</feature>